<evidence type="ECO:0000256" key="9">
    <source>
        <dbReference type="ARBA" id="ARBA00030455"/>
    </source>
</evidence>
<evidence type="ECO:0000256" key="5">
    <source>
        <dbReference type="ARBA" id="ARBA00013143"/>
    </source>
</evidence>
<comment type="function">
    <text evidence="1">Catalyzes the reversible oxidation of 3-phospho-D-glycerate to 3-phosphonooxypyruvate, the first step of the phosphorylated L-serine biosynthesis pathway. Also catalyzes the reversible oxidation of 2-hydroxyglutarate to 2-oxoglutarate.</text>
</comment>
<dbReference type="GO" id="GO:0006564">
    <property type="term" value="P:L-serine biosynthetic process"/>
    <property type="evidence" value="ECO:0007669"/>
    <property type="project" value="UniProtKB-ARBA"/>
</dbReference>
<dbReference type="InterPro" id="IPR006140">
    <property type="entry name" value="D-isomer_DH_NAD-bd"/>
</dbReference>
<dbReference type="InterPro" id="IPR006139">
    <property type="entry name" value="D-isomer_2_OHA_DH_cat_dom"/>
</dbReference>
<dbReference type="InterPro" id="IPR002912">
    <property type="entry name" value="ACT_dom"/>
</dbReference>
<proteinExistence type="inferred from homology"/>
<evidence type="ECO:0000256" key="8">
    <source>
        <dbReference type="ARBA" id="ARBA00023027"/>
    </source>
</evidence>
<dbReference type="PANTHER" id="PTHR10996">
    <property type="entry name" value="2-HYDROXYACID DEHYDROGENASE-RELATED"/>
    <property type="match status" value="1"/>
</dbReference>
<evidence type="ECO:0000256" key="7">
    <source>
        <dbReference type="ARBA" id="ARBA00023002"/>
    </source>
</evidence>
<dbReference type="InterPro" id="IPR029752">
    <property type="entry name" value="D-isomer_DH_CS1"/>
</dbReference>
<dbReference type="GO" id="GO:0051287">
    <property type="term" value="F:NAD binding"/>
    <property type="evidence" value="ECO:0007669"/>
    <property type="project" value="InterPro"/>
</dbReference>
<dbReference type="InterPro" id="IPR054480">
    <property type="entry name" value="AHAS_small-like_ACT"/>
</dbReference>
<sequence length="415" mass="44957">MADKLSLPKDKIRVLLLEGINDSAVALLEAAGYVTVTRLAKALDPADLHKALKGVHILGIRSRTQLDEAAFEAADRLMAVGCFSVGTNQVDLDAARRRGIPVFNAPFSNTRSVAELVIGEIVMLLRRIVPRSVSAHGGGWDKSANGSFEVRGKTLGIVGYGNIGSQLSNLAEAMGMRVIFHDLTDRLRHGNTEPVESLDALLAQSDVVSLHVPETPSTHNMIGETQIRAMKPGAYLINNSRGTVVDLDALASALRDGHLRGAAVDVFPVEPKSNQERFVSPLQGLENVILTPHVGGSTEEAQERIGAEVARKLVDYSDIGSTVGAVNFPQVQLPARPTGLRFIHVQRNLPGMLGRLNETFARKQINIAAQFYQTDGEVGYVVVETDATDVDPEALLEELRSIDGTIRARLLYERR</sequence>
<dbReference type="SUPFAM" id="SSF55021">
    <property type="entry name" value="ACT-like"/>
    <property type="match status" value="1"/>
</dbReference>
<dbReference type="Pfam" id="PF22629">
    <property type="entry name" value="ACT_AHAS_ss"/>
    <property type="match status" value="1"/>
</dbReference>
<dbReference type="SUPFAM" id="SSF52283">
    <property type="entry name" value="Formate/glycerate dehydrogenase catalytic domain-like"/>
    <property type="match status" value="1"/>
</dbReference>
<dbReference type="Pfam" id="PF00389">
    <property type="entry name" value="2-Hacid_dh"/>
    <property type="match status" value="1"/>
</dbReference>
<dbReference type="PANTHER" id="PTHR10996:SF282">
    <property type="entry name" value="D-3-PHOSPHOGLYCERATE DEHYDROGENASE 1-RELATED"/>
    <property type="match status" value="1"/>
</dbReference>
<name>A0A2R4WJZ7_9HYPH</name>
<evidence type="ECO:0000256" key="3">
    <source>
        <dbReference type="ARBA" id="ARBA00005854"/>
    </source>
</evidence>
<dbReference type="Gene3D" id="3.30.70.260">
    <property type="match status" value="1"/>
</dbReference>
<dbReference type="GO" id="GO:0047545">
    <property type="term" value="F:(S)-2-hydroxyglutarate dehydrogenase activity"/>
    <property type="evidence" value="ECO:0007669"/>
    <property type="project" value="UniProtKB-ARBA"/>
</dbReference>
<evidence type="ECO:0000256" key="6">
    <source>
        <dbReference type="ARBA" id="ARBA00021582"/>
    </source>
</evidence>
<evidence type="ECO:0000313" key="15">
    <source>
        <dbReference type="Proteomes" id="UP000244755"/>
    </source>
</evidence>
<dbReference type="CDD" id="cd12176">
    <property type="entry name" value="PGDH_3"/>
    <property type="match status" value="1"/>
</dbReference>
<protein>
    <recommendedName>
        <fullName evidence="6">D-3-phosphoglycerate dehydrogenase</fullName>
        <ecNumber evidence="4">1.1.1.399</ecNumber>
        <ecNumber evidence="5">1.1.1.95</ecNumber>
    </recommendedName>
    <alternativeName>
        <fullName evidence="9">2-oxoglutarate reductase</fullName>
    </alternativeName>
</protein>
<dbReference type="OrthoDB" id="9793626at2"/>
<comment type="catalytic activity">
    <reaction evidence="11">
        <text>(2R)-3-phosphoglycerate + NAD(+) = 3-phosphooxypyruvate + NADH + H(+)</text>
        <dbReference type="Rhea" id="RHEA:12641"/>
        <dbReference type="ChEBI" id="CHEBI:15378"/>
        <dbReference type="ChEBI" id="CHEBI:18110"/>
        <dbReference type="ChEBI" id="CHEBI:57540"/>
        <dbReference type="ChEBI" id="CHEBI:57945"/>
        <dbReference type="ChEBI" id="CHEBI:58272"/>
        <dbReference type="EC" id="1.1.1.95"/>
    </reaction>
</comment>
<evidence type="ECO:0000259" key="13">
    <source>
        <dbReference type="PROSITE" id="PS51671"/>
    </source>
</evidence>
<evidence type="ECO:0000256" key="2">
    <source>
        <dbReference type="ARBA" id="ARBA00005216"/>
    </source>
</evidence>
<dbReference type="InterPro" id="IPR036291">
    <property type="entry name" value="NAD(P)-bd_dom_sf"/>
</dbReference>
<comment type="pathway">
    <text evidence="2">Amino-acid biosynthesis; L-serine biosynthesis; L-serine from 3-phospho-D-glycerate: step 1/3.</text>
</comment>
<dbReference type="EC" id="1.1.1.95" evidence="5"/>
<dbReference type="InterPro" id="IPR045865">
    <property type="entry name" value="ACT-like_dom_sf"/>
</dbReference>
<dbReference type="InterPro" id="IPR029753">
    <property type="entry name" value="D-isomer_DH_CS"/>
</dbReference>
<dbReference type="Proteomes" id="UP000244755">
    <property type="component" value="Chromosome 1"/>
</dbReference>
<organism evidence="14 15">
    <name type="scientific">Methylobacterium currus</name>
    <dbReference type="NCBI Taxonomy" id="2051553"/>
    <lineage>
        <taxon>Bacteria</taxon>
        <taxon>Pseudomonadati</taxon>
        <taxon>Pseudomonadota</taxon>
        <taxon>Alphaproteobacteria</taxon>
        <taxon>Hyphomicrobiales</taxon>
        <taxon>Methylobacteriaceae</taxon>
        <taxon>Methylobacterium</taxon>
    </lineage>
</organism>
<dbReference type="PROSITE" id="PS00065">
    <property type="entry name" value="D_2_HYDROXYACID_DH_1"/>
    <property type="match status" value="1"/>
</dbReference>
<dbReference type="GO" id="GO:0004617">
    <property type="term" value="F:phosphoglycerate dehydrogenase activity"/>
    <property type="evidence" value="ECO:0007669"/>
    <property type="project" value="UniProtKB-EC"/>
</dbReference>
<gene>
    <name evidence="14" type="ORF">DA075_13800</name>
</gene>
<evidence type="ECO:0000256" key="11">
    <source>
        <dbReference type="ARBA" id="ARBA00048731"/>
    </source>
</evidence>
<keyword evidence="15" id="KW-1185">Reference proteome</keyword>
<comment type="similarity">
    <text evidence="3 12">Belongs to the D-isomer specific 2-hydroxyacid dehydrogenase family.</text>
</comment>
<dbReference type="EMBL" id="CP028843">
    <property type="protein sequence ID" value="AWB21863.1"/>
    <property type="molecule type" value="Genomic_DNA"/>
</dbReference>
<accession>A0A2R4WJZ7</accession>
<dbReference type="SUPFAM" id="SSF51735">
    <property type="entry name" value="NAD(P)-binding Rossmann-fold domains"/>
    <property type="match status" value="1"/>
</dbReference>
<evidence type="ECO:0000256" key="10">
    <source>
        <dbReference type="ARBA" id="ARBA00048126"/>
    </source>
</evidence>
<dbReference type="RefSeq" id="WP_099953732.1">
    <property type="nucleotide sequence ID" value="NZ_CP028843.1"/>
</dbReference>
<dbReference type="KEGG" id="mee:DA075_13800"/>
<keyword evidence="7 12" id="KW-0560">Oxidoreductase</keyword>
<evidence type="ECO:0000256" key="12">
    <source>
        <dbReference type="RuleBase" id="RU003719"/>
    </source>
</evidence>
<dbReference type="PROSITE" id="PS00670">
    <property type="entry name" value="D_2_HYDROXYACID_DH_2"/>
    <property type="match status" value="1"/>
</dbReference>
<keyword evidence="8" id="KW-0520">NAD</keyword>
<dbReference type="UniPathway" id="UPA00135">
    <property type="reaction ID" value="UER00196"/>
</dbReference>
<evidence type="ECO:0000313" key="14">
    <source>
        <dbReference type="EMBL" id="AWB21863.1"/>
    </source>
</evidence>
<dbReference type="AlphaFoldDB" id="A0A2R4WJZ7"/>
<dbReference type="Pfam" id="PF02826">
    <property type="entry name" value="2-Hacid_dh_C"/>
    <property type="match status" value="1"/>
</dbReference>
<dbReference type="EC" id="1.1.1.399" evidence="4"/>
<comment type="catalytic activity">
    <reaction evidence="10">
        <text>(R)-2-hydroxyglutarate + NAD(+) = 2-oxoglutarate + NADH + H(+)</text>
        <dbReference type="Rhea" id="RHEA:49612"/>
        <dbReference type="ChEBI" id="CHEBI:15378"/>
        <dbReference type="ChEBI" id="CHEBI:15801"/>
        <dbReference type="ChEBI" id="CHEBI:16810"/>
        <dbReference type="ChEBI" id="CHEBI:57540"/>
        <dbReference type="ChEBI" id="CHEBI:57945"/>
        <dbReference type="EC" id="1.1.1.399"/>
    </reaction>
</comment>
<dbReference type="NCBIfam" id="NF008759">
    <property type="entry name" value="PRK11790.1"/>
    <property type="match status" value="1"/>
</dbReference>
<dbReference type="PROSITE" id="PS51671">
    <property type="entry name" value="ACT"/>
    <property type="match status" value="1"/>
</dbReference>
<dbReference type="Gene3D" id="3.40.50.720">
    <property type="entry name" value="NAD(P)-binding Rossmann-like Domain"/>
    <property type="match status" value="2"/>
</dbReference>
<evidence type="ECO:0000256" key="1">
    <source>
        <dbReference type="ARBA" id="ARBA00003800"/>
    </source>
</evidence>
<dbReference type="InterPro" id="IPR050223">
    <property type="entry name" value="D-isomer_2-hydroxyacid_DH"/>
</dbReference>
<dbReference type="FunFam" id="3.40.50.720:FF:000041">
    <property type="entry name" value="D-3-phosphoglycerate dehydrogenase"/>
    <property type="match status" value="1"/>
</dbReference>
<dbReference type="PROSITE" id="PS00671">
    <property type="entry name" value="D_2_HYDROXYACID_DH_3"/>
    <property type="match status" value="1"/>
</dbReference>
<feature type="domain" description="ACT" evidence="13">
    <location>
        <begin position="341"/>
        <end position="413"/>
    </location>
</feature>
<dbReference type="CDD" id="cd04901">
    <property type="entry name" value="ACT_3PGDH"/>
    <property type="match status" value="1"/>
</dbReference>
<reference evidence="14 15" key="1">
    <citation type="submission" date="2018-04" db="EMBL/GenBank/DDBJ databases">
        <title>Methylobacterium sp. PR1016A genome.</title>
        <authorList>
            <person name="Park W."/>
        </authorList>
    </citation>
    <scope>NUCLEOTIDE SEQUENCE [LARGE SCALE GENOMIC DNA]</scope>
    <source>
        <strain evidence="14 15">PR1016A</strain>
    </source>
</reference>
<evidence type="ECO:0000256" key="4">
    <source>
        <dbReference type="ARBA" id="ARBA00013001"/>
    </source>
</evidence>